<dbReference type="Proteomes" id="UP001558481">
    <property type="component" value="Unassembled WGS sequence"/>
</dbReference>
<protein>
    <submittedName>
        <fullName evidence="4">4'-phosphopantetheinyl transferase superfamily protein</fullName>
    </submittedName>
</protein>
<evidence type="ECO:0000256" key="1">
    <source>
        <dbReference type="ARBA" id="ARBA00022679"/>
    </source>
</evidence>
<keyword evidence="5" id="KW-1185">Reference proteome</keyword>
<reference evidence="4 5" key="1">
    <citation type="journal article" date="2024" name="Fungal Genet. Biol.">
        <title>The porcine skin microbiome exhibits broad fungal antagonism.</title>
        <authorList>
            <person name="De La Cruz K.F."/>
            <person name="Townsend E.C."/>
            <person name="Alex Cheong J.Z."/>
            <person name="Salamzade R."/>
            <person name="Liu A."/>
            <person name="Sandstrom S."/>
            <person name="Davila E."/>
            <person name="Huang L."/>
            <person name="Xu K.H."/>
            <person name="Wu S.Y."/>
            <person name="Meudt J.J."/>
            <person name="Shanmuganayagam D."/>
            <person name="Gibson A.L.F."/>
            <person name="Kalan L.R."/>
        </authorList>
    </citation>
    <scope>NUCLEOTIDE SEQUENCE [LARGE SCALE GENOMIC DNA]</scope>
    <source>
        <strain evidence="4 5">LK2625</strain>
    </source>
</reference>
<dbReference type="EMBL" id="JAYWLU010000001">
    <property type="protein sequence ID" value="MEX3593442.1"/>
    <property type="molecule type" value="Genomic_DNA"/>
</dbReference>
<dbReference type="GO" id="GO:0016740">
    <property type="term" value="F:transferase activity"/>
    <property type="evidence" value="ECO:0007669"/>
    <property type="project" value="UniProtKB-KW"/>
</dbReference>
<comment type="caution">
    <text evidence="4">The sequence shown here is derived from an EMBL/GenBank/DDBJ whole genome shotgun (WGS) entry which is preliminary data.</text>
</comment>
<dbReference type="InterPro" id="IPR008278">
    <property type="entry name" value="4-PPantetheinyl_Trfase_dom"/>
</dbReference>
<name>A0ABV3V0T0_9MICC</name>
<gene>
    <name evidence="4" type="ORF">VVR66_01785</name>
</gene>
<keyword evidence="1 4" id="KW-0808">Transferase</keyword>
<dbReference type="SUPFAM" id="SSF56214">
    <property type="entry name" value="4'-phosphopantetheinyl transferase"/>
    <property type="match status" value="2"/>
</dbReference>
<dbReference type="Pfam" id="PF01648">
    <property type="entry name" value="ACPS"/>
    <property type="match status" value="1"/>
</dbReference>
<sequence>MSRWASQAVGWLSESELTRARDLRDETARREFLESRVILRRLLALRLGCEPEAVDLPRDSAGGAPAPARPRTGEGGAGARRVHYSLARTPGYVAVLIGNRAVGVDVERRQSPAQADSLLRVLHAADRARLANEPERRRPRAVTDAWVRLEALLKARGTGLSIDPSTVSVGAAPRVRHSDGLIVMGVRTRRGSRLHVAVAWLEDPEGIRELTVGG</sequence>
<feature type="region of interest" description="Disordered" evidence="2">
    <location>
        <begin position="55"/>
        <end position="79"/>
    </location>
</feature>
<proteinExistence type="predicted"/>
<dbReference type="InterPro" id="IPR037143">
    <property type="entry name" value="4-PPantetheinyl_Trfase_dom_sf"/>
</dbReference>
<dbReference type="RefSeq" id="WP_259913322.1">
    <property type="nucleotide sequence ID" value="NZ_JALXKX010000004.1"/>
</dbReference>
<evidence type="ECO:0000259" key="3">
    <source>
        <dbReference type="Pfam" id="PF01648"/>
    </source>
</evidence>
<evidence type="ECO:0000256" key="2">
    <source>
        <dbReference type="SAM" id="MobiDB-lite"/>
    </source>
</evidence>
<accession>A0ABV3V0T0</accession>
<dbReference type="Gene3D" id="3.90.470.20">
    <property type="entry name" value="4'-phosphopantetheinyl transferase domain"/>
    <property type="match status" value="1"/>
</dbReference>
<feature type="compositionally biased region" description="Low complexity" evidence="2">
    <location>
        <begin position="61"/>
        <end position="70"/>
    </location>
</feature>
<feature type="domain" description="4'-phosphopantetheinyl transferase" evidence="3">
    <location>
        <begin position="101"/>
        <end position="169"/>
    </location>
</feature>
<evidence type="ECO:0000313" key="4">
    <source>
        <dbReference type="EMBL" id="MEX3593442.1"/>
    </source>
</evidence>
<evidence type="ECO:0000313" key="5">
    <source>
        <dbReference type="Proteomes" id="UP001558481"/>
    </source>
</evidence>
<organism evidence="4 5">
    <name type="scientific">Kocuria carniphila</name>
    <dbReference type="NCBI Taxonomy" id="262208"/>
    <lineage>
        <taxon>Bacteria</taxon>
        <taxon>Bacillati</taxon>
        <taxon>Actinomycetota</taxon>
        <taxon>Actinomycetes</taxon>
        <taxon>Micrococcales</taxon>
        <taxon>Micrococcaceae</taxon>
        <taxon>Kocuria</taxon>
    </lineage>
</organism>